<proteinExistence type="predicted"/>
<organism evidence="1 2">
    <name type="scientific">Sporolactobacillus nakayamae</name>
    <dbReference type="NCBI Taxonomy" id="269670"/>
    <lineage>
        <taxon>Bacteria</taxon>
        <taxon>Bacillati</taxon>
        <taxon>Bacillota</taxon>
        <taxon>Bacilli</taxon>
        <taxon>Bacillales</taxon>
        <taxon>Sporolactobacillaceae</taxon>
        <taxon>Sporolactobacillus</taxon>
    </lineage>
</organism>
<dbReference type="Proteomes" id="UP000198752">
    <property type="component" value="Unassembled WGS sequence"/>
</dbReference>
<accession>A0A1I2UEZ8</accession>
<protein>
    <submittedName>
        <fullName evidence="1">Uncharacterized protein</fullName>
    </submittedName>
</protein>
<gene>
    <name evidence="1" type="ORF">SAMN02982927_02676</name>
</gene>
<dbReference type="AlphaFoldDB" id="A0A1I2UEZ8"/>
<dbReference type="EMBL" id="FOOY01000020">
    <property type="protein sequence ID" value="SFG75630.1"/>
    <property type="molecule type" value="Genomic_DNA"/>
</dbReference>
<keyword evidence="2" id="KW-1185">Reference proteome</keyword>
<name>A0A1I2UEZ8_9BACL</name>
<evidence type="ECO:0000313" key="2">
    <source>
        <dbReference type="Proteomes" id="UP000198752"/>
    </source>
</evidence>
<sequence>MFRRKHDQSYSIGGVMMNNGKEAFMHACAEAISALDTSSTHYLFELKNGEQVYQAKTDHLSMVNEDGSSAKLIGMLPPVFIRSYHAAMHHHSDHAENWIHQELEKFLTAFNDPNYCF</sequence>
<evidence type="ECO:0000313" key="1">
    <source>
        <dbReference type="EMBL" id="SFG75630.1"/>
    </source>
</evidence>
<reference evidence="2" key="1">
    <citation type="submission" date="2016-10" db="EMBL/GenBank/DDBJ databases">
        <authorList>
            <person name="Varghese N."/>
            <person name="Submissions S."/>
        </authorList>
    </citation>
    <scope>NUCLEOTIDE SEQUENCE [LARGE SCALE GENOMIC DNA]</scope>
    <source>
        <strain evidence="2">ATCC 700379</strain>
    </source>
</reference>